<reference evidence="1 2" key="1">
    <citation type="submission" date="2015-09" db="EMBL/GenBank/DDBJ databases">
        <title>Genome sequence of ICMP 11288.</title>
        <authorList>
            <person name="Visnovsky S."/>
            <person name="Lu A."/>
            <person name="Panda P."/>
            <person name="Pitman A."/>
        </authorList>
    </citation>
    <scope>NUCLEOTIDE SEQUENCE [LARGE SCALE GENOMIC DNA]</scope>
    <source>
        <strain evidence="1 2">ICMP 11288</strain>
    </source>
</reference>
<evidence type="ECO:0000313" key="2">
    <source>
        <dbReference type="Proteomes" id="UP000054197"/>
    </source>
</evidence>
<dbReference type="EMBL" id="LKEF01000012">
    <property type="protein sequence ID" value="KTB66993.1"/>
    <property type="molecule type" value="Genomic_DNA"/>
</dbReference>
<name>A0A0W0I274_PSEFL</name>
<protein>
    <recommendedName>
        <fullName evidence="3">DUF1654 domain-containing protein</fullName>
    </recommendedName>
</protein>
<sequence>MNQAPYPTLKSRNSYELVGRRLQGLIASPRVQRIQLVEVSRRDDESPEAWHQVIQDIGDTAGIRIEHMEDGTVRIGWREYCDS</sequence>
<proteinExistence type="predicted"/>
<gene>
    <name evidence="1" type="ORF">AO063_21070</name>
</gene>
<dbReference type="Proteomes" id="UP000054197">
    <property type="component" value="Unassembled WGS sequence"/>
</dbReference>
<evidence type="ECO:0000313" key="1">
    <source>
        <dbReference type="EMBL" id="KTB66993.1"/>
    </source>
</evidence>
<dbReference type="Pfam" id="PF07867">
    <property type="entry name" value="DUF1654"/>
    <property type="match status" value="1"/>
</dbReference>
<comment type="caution">
    <text evidence="1">The sequence shown here is derived from an EMBL/GenBank/DDBJ whole genome shotgun (WGS) entry which is preliminary data.</text>
</comment>
<dbReference type="RefSeq" id="WP_058419780.1">
    <property type="nucleotide sequence ID" value="NZ_LKEF01000012.1"/>
</dbReference>
<dbReference type="AlphaFoldDB" id="A0A0W0I274"/>
<accession>A0A0W0I274</accession>
<dbReference type="InterPro" id="IPR012449">
    <property type="entry name" value="Phage_F116_Orf28"/>
</dbReference>
<evidence type="ECO:0008006" key="3">
    <source>
        <dbReference type="Google" id="ProtNLM"/>
    </source>
</evidence>
<organism evidence="1 2">
    <name type="scientific">Pseudomonas fluorescens ICMP 11288</name>
    <dbReference type="NCBI Taxonomy" id="1198309"/>
    <lineage>
        <taxon>Bacteria</taxon>
        <taxon>Pseudomonadati</taxon>
        <taxon>Pseudomonadota</taxon>
        <taxon>Gammaproteobacteria</taxon>
        <taxon>Pseudomonadales</taxon>
        <taxon>Pseudomonadaceae</taxon>
        <taxon>Pseudomonas</taxon>
    </lineage>
</organism>